<keyword evidence="3" id="KW-0238">DNA-binding</keyword>
<dbReference type="PANTHER" id="PTHR47691">
    <property type="entry name" value="REGULATOR-RELATED"/>
    <property type="match status" value="1"/>
</dbReference>
<dbReference type="SUPFAM" id="SSF46894">
    <property type="entry name" value="C-terminal effector domain of the bipartite response regulators"/>
    <property type="match status" value="1"/>
</dbReference>
<dbReference type="InterPro" id="IPR049945">
    <property type="entry name" value="AAA_22"/>
</dbReference>
<dbReference type="Gene3D" id="1.25.40.10">
    <property type="entry name" value="Tetratricopeptide repeat domain"/>
    <property type="match status" value="2"/>
</dbReference>
<feature type="region of interest" description="Disordered" evidence="4">
    <location>
        <begin position="568"/>
        <end position="593"/>
    </location>
</feature>
<accession>A0A6G2B944</accession>
<dbReference type="GO" id="GO:0000160">
    <property type="term" value="P:phosphorelay signal transduction system"/>
    <property type="evidence" value="ECO:0007669"/>
    <property type="project" value="UniProtKB-KW"/>
</dbReference>
<evidence type="ECO:0000256" key="2">
    <source>
        <dbReference type="ARBA" id="ARBA00023012"/>
    </source>
</evidence>
<dbReference type="InterPro" id="IPR027417">
    <property type="entry name" value="P-loop_NTPase"/>
</dbReference>
<dbReference type="GO" id="GO:0006355">
    <property type="term" value="P:regulation of DNA-templated transcription"/>
    <property type="evidence" value="ECO:0007669"/>
    <property type="project" value="InterPro"/>
</dbReference>
<dbReference type="SMART" id="SM01043">
    <property type="entry name" value="BTAD"/>
    <property type="match status" value="1"/>
</dbReference>
<sequence>MRYRYEVLGGTRVLDEDGAAVPLGGTRLRTLVTALALAGGRTVSTGALVAKVWADGDPPADAVGALQALVGRLRRTLGRDAVVSQEGGYRLAADRDDVDVFRFERLVAEGTRALDAGDAAGAVGPLDEALALWRDDPRTDLPDAAETARIERLRLAAVRARTEARAALEGPREVLAELAELCARHPLDEPLQALRLRALRDAGRTAEALAAYEEVRRELAERLGADPGAELRALHAELLRRPAPREARGNLRARLTSFVGREAELAAVREGLAAHRLLTLVGPGGSGKTRLAQEAADGVARRWPDGAWLAELAPVGEAATVAETVLTVLGGRETVIRGAGGDTARSAADASARLAELCAHRELLLVLDNCEHVVGAAAELVETLLTRCPGVTVLATSREPLGVPGEVVRSVEPLPVPVALRLLEERGAAVRPGFSTARDLRACEEICRRLDGLPLAVELAAARLRALSPRQIADRLDDRFRLLTGGSRTVLPRQQTLRAVVDWSWELLEEPERAVLRRLSVFAGGCELEEAEAVCGGDGIPADEVAVLLASLVDRSLVVAETADTANTADTADPAGGTGTGTEKRGDGADGEGGRMRYRLLETVGEYAAERLAEAGEREAVERRHLVAYRELARTTDPLLRGPEQRRHLDRLEREHDNLRAALRRAVSAGEEQEALCLVLSLSWFWDLRGHRTDARTWSGAVAELGPDPFEPPVAPAPPLVARCTDTPPPMPPEQLVEARRQVWLIHLTSGEPDMEQLETPRTWARLRGLADAYRPGLPQVCRPPGMSWFYALVLLGEQELIDEVFDAAVETCRRLGRQWELACALQLRAKILIGWSDSVARVVRDTDESLEIFSRLGDAWGVAEALSGRGEARERHGDLAGAVEDYRRAIGVAEELGAHTQVVVLRTRLGSALLESGGVGALPGEDGERMLREVVADADRTAGDAAHFARIQLVFHLGVTGRTAAAREHLAELEDRFRGGAPDIFLGMVRGLRGWLDVLDGRYEEAIEVLRESLRRTQDGLAWFVAPRLAVSQLPYAAHALSAVGRAADAARLLGAYDGTDRPYGPGEATVRESRARAEAAARAALGDEAYERAHAEGGGLSLREAAALV</sequence>
<dbReference type="Gene3D" id="1.10.10.10">
    <property type="entry name" value="Winged helix-like DNA-binding domain superfamily/Winged helix DNA-binding domain"/>
    <property type="match status" value="1"/>
</dbReference>
<dbReference type="CDD" id="cd15831">
    <property type="entry name" value="BTAD"/>
    <property type="match status" value="1"/>
</dbReference>
<dbReference type="InterPro" id="IPR058852">
    <property type="entry name" value="HTH_77"/>
</dbReference>
<dbReference type="InterPro" id="IPR011990">
    <property type="entry name" value="TPR-like_helical_dom_sf"/>
</dbReference>
<gene>
    <name evidence="7" type="ORF">F0L17_06450</name>
</gene>
<feature type="compositionally biased region" description="Basic and acidic residues" evidence="4">
    <location>
        <begin position="582"/>
        <end position="593"/>
    </location>
</feature>
<dbReference type="GO" id="GO:0003677">
    <property type="term" value="F:DNA binding"/>
    <property type="evidence" value="ECO:0007669"/>
    <property type="project" value="UniProtKB-KW"/>
</dbReference>
<protein>
    <submittedName>
        <fullName evidence="7">AfsR family transcriptional regulator</fullName>
    </submittedName>
</protein>
<dbReference type="PRINTS" id="PR00364">
    <property type="entry name" value="DISEASERSIST"/>
</dbReference>
<evidence type="ECO:0000256" key="1">
    <source>
        <dbReference type="ARBA" id="ARBA00005820"/>
    </source>
</evidence>
<comment type="caution">
    <text evidence="7">The sequence shown here is derived from an EMBL/GenBank/DDBJ whole genome shotgun (WGS) entry which is preliminary data.</text>
</comment>
<dbReference type="Pfam" id="PF03704">
    <property type="entry name" value="BTAD"/>
    <property type="match status" value="1"/>
</dbReference>
<evidence type="ECO:0000259" key="6">
    <source>
        <dbReference type="SMART" id="SM01043"/>
    </source>
</evidence>
<dbReference type="Proteomes" id="UP000473014">
    <property type="component" value="Unassembled WGS sequence"/>
</dbReference>
<dbReference type="InterPro" id="IPR016032">
    <property type="entry name" value="Sig_transdc_resp-reg_C-effctor"/>
</dbReference>
<dbReference type="SUPFAM" id="SSF48452">
    <property type="entry name" value="TPR-like"/>
    <property type="match status" value="2"/>
</dbReference>
<dbReference type="AlphaFoldDB" id="A0A6G2B944"/>
<feature type="domain" description="OmpR/PhoB-type" evidence="5">
    <location>
        <begin position="18"/>
        <end position="91"/>
    </location>
</feature>
<name>A0A6G2B944_9ACTN</name>
<dbReference type="GO" id="GO:0016887">
    <property type="term" value="F:ATP hydrolysis activity"/>
    <property type="evidence" value="ECO:0007669"/>
    <property type="project" value="InterPro"/>
</dbReference>
<dbReference type="Pfam" id="PF25872">
    <property type="entry name" value="HTH_77"/>
    <property type="match status" value="1"/>
</dbReference>
<evidence type="ECO:0000313" key="8">
    <source>
        <dbReference type="Proteomes" id="UP000473014"/>
    </source>
</evidence>
<organism evidence="7 8">
    <name type="scientific">Streptomyces taklimakanensis</name>
    <dbReference type="NCBI Taxonomy" id="2569853"/>
    <lineage>
        <taxon>Bacteria</taxon>
        <taxon>Bacillati</taxon>
        <taxon>Actinomycetota</taxon>
        <taxon>Actinomycetes</taxon>
        <taxon>Kitasatosporales</taxon>
        <taxon>Streptomycetaceae</taxon>
        <taxon>Streptomyces</taxon>
    </lineage>
</organism>
<keyword evidence="2" id="KW-0902">Two-component regulatory system</keyword>
<feature type="domain" description="Bacterial transcriptional activator" evidence="6">
    <location>
        <begin position="98"/>
        <end position="239"/>
    </location>
</feature>
<dbReference type="Pfam" id="PF13401">
    <property type="entry name" value="AAA_22"/>
    <property type="match status" value="1"/>
</dbReference>
<dbReference type="SMART" id="SM00862">
    <property type="entry name" value="Trans_reg_C"/>
    <property type="match status" value="1"/>
</dbReference>
<reference evidence="7 8" key="1">
    <citation type="submission" date="2019-11" db="EMBL/GenBank/DDBJ databases">
        <authorList>
            <person name="Yuan L."/>
        </authorList>
    </citation>
    <scope>NUCLEOTIDE SEQUENCE [LARGE SCALE GENOMIC DNA]</scope>
    <source>
        <strain evidence="7 8">TRM43335</strain>
    </source>
</reference>
<proteinExistence type="inferred from homology"/>
<dbReference type="RefSeq" id="WP_155070313.1">
    <property type="nucleotide sequence ID" value="NZ_WIXO01000001.1"/>
</dbReference>
<evidence type="ECO:0000313" key="7">
    <source>
        <dbReference type="EMBL" id="MTE18780.1"/>
    </source>
</evidence>
<evidence type="ECO:0000256" key="3">
    <source>
        <dbReference type="ARBA" id="ARBA00023125"/>
    </source>
</evidence>
<keyword evidence="8" id="KW-1185">Reference proteome</keyword>
<evidence type="ECO:0000259" key="5">
    <source>
        <dbReference type="SMART" id="SM00862"/>
    </source>
</evidence>
<dbReference type="OrthoDB" id="499349at2"/>
<dbReference type="EMBL" id="WIXO01000001">
    <property type="protein sequence ID" value="MTE18780.1"/>
    <property type="molecule type" value="Genomic_DNA"/>
</dbReference>
<comment type="similarity">
    <text evidence="1">Belongs to the AfsR/DnrI/RedD regulatory family.</text>
</comment>
<dbReference type="InterPro" id="IPR005158">
    <property type="entry name" value="BTAD"/>
</dbReference>
<dbReference type="PANTHER" id="PTHR47691:SF3">
    <property type="entry name" value="HTH-TYPE TRANSCRIPTIONAL REGULATOR RV0890C-RELATED"/>
    <property type="match status" value="1"/>
</dbReference>
<evidence type="ECO:0000256" key="4">
    <source>
        <dbReference type="SAM" id="MobiDB-lite"/>
    </source>
</evidence>
<dbReference type="InterPro" id="IPR001867">
    <property type="entry name" value="OmpR/PhoB-type_DNA-bd"/>
</dbReference>
<dbReference type="InterPro" id="IPR036388">
    <property type="entry name" value="WH-like_DNA-bd_sf"/>
</dbReference>
<dbReference type="SUPFAM" id="SSF52540">
    <property type="entry name" value="P-loop containing nucleoside triphosphate hydrolases"/>
    <property type="match status" value="1"/>
</dbReference>